<dbReference type="RefSeq" id="WP_062559545.1">
    <property type="nucleotide sequence ID" value="NZ_CP013341.1"/>
</dbReference>
<organism evidence="1 2">
    <name type="scientific">Nitrosomonas ureae</name>
    <dbReference type="NCBI Taxonomy" id="44577"/>
    <lineage>
        <taxon>Bacteria</taxon>
        <taxon>Pseudomonadati</taxon>
        <taxon>Pseudomonadota</taxon>
        <taxon>Betaproteobacteria</taxon>
        <taxon>Nitrosomonadales</taxon>
        <taxon>Nitrosomonadaceae</taxon>
        <taxon>Nitrosomonas</taxon>
    </lineage>
</organism>
<accession>A0A1H2ENI5</accession>
<name>A0A1H2ENI5_9PROT</name>
<protein>
    <submittedName>
        <fullName evidence="1">Uncharacterized protein</fullName>
    </submittedName>
</protein>
<proteinExistence type="predicted"/>
<keyword evidence="2" id="KW-1185">Reference proteome</keyword>
<reference evidence="2" key="1">
    <citation type="submission" date="2016-10" db="EMBL/GenBank/DDBJ databases">
        <authorList>
            <person name="Varghese N."/>
            <person name="Submissions S."/>
        </authorList>
    </citation>
    <scope>NUCLEOTIDE SEQUENCE [LARGE SCALE GENOMIC DNA]</scope>
    <source>
        <strain evidence="2">Nm10</strain>
    </source>
</reference>
<dbReference type="KEGG" id="nur:ATY38_12190"/>
<gene>
    <name evidence="1" type="ORF">SAMN05216406_11430</name>
</gene>
<dbReference type="AlphaFoldDB" id="A0A1H2ENI5"/>
<dbReference type="EMBL" id="FNLN01000014">
    <property type="protein sequence ID" value="SDT96677.1"/>
    <property type="molecule type" value="Genomic_DNA"/>
</dbReference>
<dbReference type="Proteomes" id="UP000182882">
    <property type="component" value="Unassembled WGS sequence"/>
</dbReference>
<evidence type="ECO:0000313" key="2">
    <source>
        <dbReference type="Proteomes" id="UP000182882"/>
    </source>
</evidence>
<sequence>MRNGTRVQTKFGAGTVVGKEPIFNWYRIIVDLDPEHTWSIKNEKAAFLVKDLKILSQTDPADPGN</sequence>
<evidence type="ECO:0000313" key="1">
    <source>
        <dbReference type="EMBL" id="SDT96677.1"/>
    </source>
</evidence>